<evidence type="ECO:0000313" key="2">
    <source>
        <dbReference type="EMBL" id="KAJ3643896.1"/>
    </source>
</evidence>
<keyword evidence="4" id="KW-1185">Reference proteome</keyword>
<evidence type="ECO:0000313" key="4">
    <source>
        <dbReference type="Proteomes" id="UP001168821"/>
    </source>
</evidence>
<sequence>MSEENISLAAASVGSRGSGTTTDTTRNSCCARNIFTRLGTIVWLYNQARLLWYDRAVMDSSNHKCRRQVIPTRAEVLNTSRYSDEYLNEQTLASSSALIYINLDFKQ</sequence>
<reference evidence="3" key="1">
    <citation type="journal article" date="2023" name="G3 (Bethesda)">
        <title>Whole genome assemblies of Zophobas morio and Tenebrio molitor.</title>
        <authorList>
            <person name="Kaur S."/>
            <person name="Stinson S.A."/>
            <person name="diCenzo G.C."/>
        </authorList>
    </citation>
    <scope>NUCLEOTIDE SEQUENCE</scope>
    <source>
        <strain evidence="3">QUZm001</strain>
    </source>
</reference>
<accession>A0AA38MSN1</accession>
<protein>
    <submittedName>
        <fullName evidence="3">Uncharacterized protein</fullName>
    </submittedName>
</protein>
<feature type="region of interest" description="Disordered" evidence="1">
    <location>
        <begin position="1"/>
        <end position="26"/>
    </location>
</feature>
<dbReference type="AlphaFoldDB" id="A0AA38MSN1"/>
<comment type="caution">
    <text evidence="3">The sequence shown here is derived from an EMBL/GenBank/DDBJ whole genome shotgun (WGS) entry which is preliminary data.</text>
</comment>
<evidence type="ECO:0000256" key="1">
    <source>
        <dbReference type="SAM" id="MobiDB-lite"/>
    </source>
</evidence>
<feature type="compositionally biased region" description="Low complexity" evidence="1">
    <location>
        <begin position="9"/>
        <end position="25"/>
    </location>
</feature>
<evidence type="ECO:0000313" key="3">
    <source>
        <dbReference type="EMBL" id="KAJ3666007.1"/>
    </source>
</evidence>
<proteinExistence type="predicted"/>
<gene>
    <name evidence="3" type="ORF">Zmor_001467</name>
    <name evidence="2" type="ORF">Zmor_026579</name>
</gene>
<dbReference type="EMBL" id="JALNTZ010000001">
    <property type="protein sequence ID" value="KAJ3666007.1"/>
    <property type="molecule type" value="Genomic_DNA"/>
</dbReference>
<dbReference type="EMBL" id="JALNTZ010000008">
    <property type="protein sequence ID" value="KAJ3643896.1"/>
    <property type="molecule type" value="Genomic_DNA"/>
</dbReference>
<name>A0AA38MSN1_9CUCU</name>
<dbReference type="Proteomes" id="UP001168821">
    <property type="component" value="Unassembled WGS sequence"/>
</dbReference>
<organism evidence="3 4">
    <name type="scientific">Zophobas morio</name>
    <dbReference type="NCBI Taxonomy" id="2755281"/>
    <lineage>
        <taxon>Eukaryota</taxon>
        <taxon>Metazoa</taxon>
        <taxon>Ecdysozoa</taxon>
        <taxon>Arthropoda</taxon>
        <taxon>Hexapoda</taxon>
        <taxon>Insecta</taxon>
        <taxon>Pterygota</taxon>
        <taxon>Neoptera</taxon>
        <taxon>Endopterygota</taxon>
        <taxon>Coleoptera</taxon>
        <taxon>Polyphaga</taxon>
        <taxon>Cucujiformia</taxon>
        <taxon>Tenebrionidae</taxon>
        <taxon>Zophobas</taxon>
    </lineage>
</organism>